<dbReference type="OrthoDB" id="5294347at2"/>
<proteinExistence type="predicted"/>
<feature type="domain" description="Co-chaperone DjlA N-terminal" evidence="1">
    <location>
        <begin position="22"/>
        <end position="137"/>
    </location>
</feature>
<sequence>MWKRWLSRLDATGTEAHPPRDVAVAVLLLECARADFENQPAELEAVRRALRDQFGLTDQALDKLVGDATVSAREAVSFHGPVSRLNAELSPDEKSELMAWLWRVAVADGRIDPQEEGLLRKLADLLYIPHADYLRAKLAVIDGGSA</sequence>
<gene>
    <name evidence="2" type="ORF">DFR24_0206</name>
</gene>
<protein>
    <submittedName>
        <fullName evidence="2">Putative tellurite resistance protein B-like protein</fullName>
    </submittedName>
</protein>
<name>A0A4S3K168_9GAMM</name>
<evidence type="ECO:0000313" key="2">
    <source>
        <dbReference type="EMBL" id="TDU30849.1"/>
    </source>
</evidence>
<dbReference type="RefSeq" id="WP_133879487.1">
    <property type="nucleotide sequence ID" value="NZ_MWIN01000023.1"/>
</dbReference>
<dbReference type="InterPro" id="IPR029024">
    <property type="entry name" value="TerB-like"/>
</dbReference>
<dbReference type="CDD" id="cd07313">
    <property type="entry name" value="terB_like_2"/>
    <property type="match status" value="1"/>
</dbReference>
<accession>A0A4S3K168</accession>
<evidence type="ECO:0000313" key="3">
    <source>
        <dbReference type="Proteomes" id="UP000295341"/>
    </source>
</evidence>
<comment type="caution">
    <text evidence="2">The sequence shown here is derived from an EMBL/GenBank/DDBJ whole genome shotgun (WGS) entry which is preliminary data.</text>
</comment>
<dbReference type="EMBL" id="SOBT01000008">
    <property type="protein sequence ID" value="TDU30849.1"/>
    <property type="molecule type" value="Genomic_DNA"/>
</dbReference>
<dbReference type="AlphaFoldDB" id="A0A4S3K168"/>
<dbReference type="Gene3D" id="1.10.3680.10">
    <property type="entry name" value="TerB-like"/>
    <property type="match status" value="1"/>
</dbReference>
<evidence type="ECO:0000259" key="1">
    <source>
        <dbReference type="Pfam" id="PF05099"/>
    </source>
</evidence>
<dbReference type="InterPro" id="IPR007791">
    <property type="entry name" value="DjlA_N"/>
</dbReference>
<reference evidence="2 3" key="1">
    <citation type="submission" date="2019-03" db="EMBL/GenBank/DDBJ databases">
        <title>Genomic Encyclopedia of Type Strains, Phase IV (KMG-IV): sequencing the most valuable type-strain genomes for metagenomic binning, comparative biology and taxonomic classification.</title>
        <authorList>
            <person name="Goeker M."/>
        </authorList>
    </citation>
    <scope>NUCLEOTIDE SEQUENCE [LARGE SCALE GENOMIC DNA]</scope>
    <source>
        <strain evidence="2 3">DSM 26377</strain>
    </source>
</reference>
<organism evidence="2 3">
    <name type="scientific">Panacagrimonas perspica</name>
    <dbReference type="NCBI Taxonomy" id="381431"/>
    <lineage>
        <taxon>Bacteria</taxon>
        <taxon>Pseudomonadati</taxon>
        <taxon>Pseudomonadota</taxon>
        <taxon>Gammaproteobacteria</taxon>
        <taxon>Nevskiales</taxon>
        <taxon>Nevskiaceae</taxon>
        <taxon>Panacagrimonas</taxon>
    </lineage>
</organism>
<dbReference type="Pfam" id="PF05099">
    <property type="entry name" value="TerB"/>
    <property type="match status" value="1"/>
</dbReference>
<dbReference type="Proteomes" id="UP000295341">
    <property type="component" value="Unassembled WGS sequence"/>
</dbReference>
<dbReference type="SUPFAM" id="SSF158682">
    <property type="entry name" value="TerB-like"/>
    <property type="match status" value="1"/>
</dbReference>
<keyword evidence="3" id="KW-1185">Reference proteome</keyword>